<accession>A0A495IDZ4</accession>
<keyword evidence="2" id="KW-0472">Membrane</keyword>
<sequence length="280" mass="29530">MTDTLSTRPTTEAVKAYMEASDHPIRRSRADAESVETESVETGSADTGTADAHAAESGAFPEPPVRGSLDDDDLVPLVGRHTTDTATIDLIGILQAQMQLRAEEAARFAVWEEQMRLIGTDEALGELERTRLHFTGVIPVQTAPTIVTADAVPQSSRLVPERLVKSPEPVVTVTAVPDTGENPHVQRAREADERLLEIEDDTVPSAARLRNATRPAVSGGRIAIVALTTLAVVAVVVGVASALLLPVGALTLSLAAVGLLGAAWLVVLAVRVLLRRGQAG</sequence>
<dbReference type="RefSeq" id="WP_121368793.1">
    <property type="nucleotide sequence ID" value="NZ_RBKS01000001.1"/>
</dbReference>
<feature type="compositionally biased region" description="Basic and acidic residues" evidence="1">
    <location>
        <begin position="20"/>
        <end position="32"/>
    </location>
</feature>
<dbReference type="AlphaFoldDB" id="A0A495IDZ4"/>
<protein>
    <submittedName>
        <fullName evidence="3">Uncharacterized protein</fullName>
    </submittedName>
</protein>
<feature type="region of interest" description="Disordered" evidence="1">
    <location>
        <begin position="1"/>
        <end position="68"/>
    </location>
</feature>
<dbReference type="EMBL" id="RBKS01000001">
    <property type="protein sequence ID" value="RKR73999.1"/>
    <property type="molecule type" value="Genomic_DNA"/>
</dbReference>
<keyword evidence="2" id="KW-1133">Transmembrane helix</keyword>
<evidence type="ECO:0000256" key="1">
    <source>
        <dbReference type="SAM" id="MobiDB-lite"/>
    </source>
</evidence>
<comment type="caution">
    <text evidence="3">The sequence shown here is derived from an EMBL/GenBank/DDBJ whole genome shotgun (WGS) entry which is preliminary data.</text>
</comment>
<name>A0A495IDZ4_9MICO</name>
<evidence type="ECO:0000256" key="2">
    <source>
        <dbReference type="SAM" id="Phobius"/>
    </source>
</evidence>
<evidence type="ECO:0000313" key="4">
    <source>
        <dbReference type="Proteomes" id="UP000280008"/>
    </source>
</evidence>
<evidence type="ECO:0000313" key="3">
    <source>
        <dbReference type="EMBL" id="RKR73999.1"/>
    </source>
</evidence>
<keyword evidence="4" id="KW-1185">Reference proteome</keyword>
<gene>
    <name evidence="3" type="ORF">C8E83_1100</name>
</gene>
<proteinExistence type="predicted"/>
<feature type="transmembrane region" description="Helical" evidence="2">
    <location>
        <begin position="250"/>
        <end position="274"/>
    </location>
</feature>
<dbReference type="Proteomes" id="UP000280008">
    <property type="component" value="Unassembled WGS sequence"/>
</dbReference>
<dbReference type="OrthoDB" id="5119569at2"/>
<keyword evidence="2" id="KW-0812">Transmembrane</keyword>
<organism evidence="3 4">
    <name type="scientific">Frondihabitans australicus</name>
    <dbReference type="NCBI Taxonomy" id="386892"/>
    <lineage>
        <taxon>Bacteria</taxon>
        <taxon>Bacillati</taxon>
        <taxon>Actinomycetota</taxon>
        <taxon>Actinomycetes</taxon>
        <taxon>Micrococcales</taxon>
        <taxon>Microbacteriaceae</taxon>
        <taxon>Frondihabitans</taxon>
    </lineage>
</organism>
<reference evidence="3 4" key="1">
    <citation type="submission" date="2018-10" db="EMBL/GenBank/DDBJ databases">
        <title>Sequencing the genomes of 1000 actinobacteria strains.</title>
        <authorList>
            <person name="Klenk H.-P."/>
        </authorList>
    </citation>
    <scope>NUCLEOTIDE SEQUENCE [LARGE SCALE GENOMIC DNA]</scope>
    <source>
        <strain evidence="3 4">DSM 17894</strain>
    </source>
</reference>
<feature type="transmembrane region" description="Helical" evidence="2">
    <location>
        <begin position="222"/>
        <end position="244"/>
    </location>
</feature>
<feature type="compositionally biased region" description="Polar residues" evidence="1">
    <location>
        <begin position="1"/>
        <end position="10"/>
    </location>
</feature>